<dbReference type="EMBL" id="ATBP01000529">
    <property type="protein sequence ID" value="ETR69921.1"/>
    <property type="molecule type" value="Genomic_DNA"/>
</dbReference>
<proteinExistence type="predicted"/>
<organism evidence="1 2">
    <name type="scientific">Candidatus Magnetoglobus multicellularis str. Araruama</name>
    <dbReference type="NCBI Taxonomy" id="890399"/>
    <lineage>
        <taxon>Bacteria</taxon>
        <taxon>Pseudomonadati</taxon>
        <taxon>Thermodesulfobacteriota</taxon>
        <taxon>Desulfobacteria</taxon>
        <taxon>Desulfobacterales</taxon>
        <taxon>Desulfobacteraceae</taxon>
        <taxon>Candidatus Magnetoglobus</taxon>
    </lineage>
</organism>
<sequence>MKQIIKRPFLLFGFVLFICILLFSLYRIEQINSLQTKPQKKLSAITVHTSMVNRGSISKWISGEGNVQAVKRRHLLFQTSGKVEHIAKGADGAPLREGSQVKGPDKKIPEGMFLAKLDNRELQKEIEYIQSEQIQAQNELSIAKTMLAQSKKNLKLASSKYKRSKQLFHKKVKSIALFEEDEAAYLRVQTEVQEVNARVDTAIERLKGFKIKLEQARIRLENTTLYAPFDGLIARLNISEGNYFDLSSVDFSSHAALLESAPITIIDPTELEVILNIPIFDGIDVKPGQKVLITWESMDWHEDSKQDRLIQGHVHSVSPMLNINARSFRIIVRAKPKKSTLPHGMFVTCWIEVNKKDNVLLIPTNSPQQQVKSWLNG</sequence>
<dbReference type="Gene3D" id="2.40.30.170">
    <property type="match status" value="1"/>
</dbReference>
<evidence type="ECO:0000313" key="1">
    <source>
        <dbReference type="EMBL" id="ETR69921.1"/>
    </source>
</evidence>
<dbReference type="Proteomes" id="UP000189670">
    <property type="component" value="Unassembled WGS sequence"/>
</dbReference>
<comment type="caution">
    <text evidence="1">The sequence shown here is derived from an EMBL/GenBank/DDBJ whole genome shotgun (WGS) entry which is preliminary data.</text>
</comment>
<dbReference type="PANTHER" id="PTHR30469:SF15">
    <property type="entry name" value="HLYD FAMILY OF SECRETION PROTEINS"/>
    <property type="match status" value="1"/>
</dbReference>
<dbReference type="AlphaFoldDB" id="A0A1V1P521"/>
<dbReference type="PANTHER" id="PTHR30469">
    <property type="entry name" value="MULTIDRUG RESISTANCE PROTEIN MDTA"/>
    <property type="match status" value="1"/>
</dbReference>
<evidence type="ECO:0000313" key="2">
    <source>
        <dbReference type="Proteomes" id="UP000189670"/>
    </source>
</evidence>
<name>A0A1V1P521_9BACT</name>
<dbReference type="GO" id="GO:0015562">
    <property type="term" value="F:efflux transmembrane transporter activity"/>
    <property type="evidence" value="ECO:0007669"/>
    <property type="project" value="TreeGrafter"/>
</dbReference>
<accession>A0A1V1P521</accession>
<dbReference type="Gene3D" id="1.10.287.470">
    <property type="entry name" value="Helix hairpin bin"/>
    <property type="match status" value="1"/>
</dbReference>
<dbReference type="GO" id="GO:1990281">
    <property type="term" value="C:efflux pump complex"/>
    <property type="evidence" value="ECO:0007669"/>
    <property type="project" value="TreeGrafter"/>
</dbReference>
<protein>
    <submittedName>
        <fullName evidence="1">Uncharacterized protein</fullName>
    </submittedName>
</protein>
<reference evidence="2" key="1">
    <citation type="submission" date="2012-11" db="EMBL/GenBank/DDBJ databases">
        <authorList>
            <person name="Lucero-Rivera Y.E."/>
            <person name="Tovar-Ramirez D."/>
        </authorList>
    </citation>
    <scope>NUCLEOTIDE SEQUENCE [LARGE SCALE GENOMIC DNA]</scope>
    <source>
        <strain evidence="2">Araruama</strain>
    </source>
</reference>
<gene>
    <name evidence="1" type="ORF">OMM_03611</name>
</gene>
<dbReference type="SUPFAM" id="SSF111369">
    <property type="entry name" value="HlyD-like secretion proteins"/>
    <property type="match status" value="1"/>
</dbReference>